<dbReference type="CDD" id="cd01887">
    <property type="entry name" value="IF2_eIF5B"/>
    <property type="match status" value="1"/>
</dbReference>
<comment type="similarity">
    <text evidence="2 10 11">Belongs to the TRAFAC class translation factor GTPase superfamily. Classic translation factor GTPase family. IF-2 subfamily.</text>
</comment>
<dbReference type="InterPro" id="IPR015760">
    <property type="entry name" value="TIF_IF2"/>
</dbReference>
<evidence type="ECO:0000256" key="1">
    <source>
        <dbReference type="ARBA" id="ARBA00004496"/>
    </source>
</evidence>
<dbReference type="SUPFAM" id="SSF52156">
    <property type="entry name" value="Initiation factor IF2/eIF5b, domain 3"/>
    <property type="match status" value="1"/>
</dbReference>
<dbReference type="InterPro" id="IPR009000">
    <property type="entry name" value="Transl_B-barrel_sf"/>
</dbReference>
<dbReference type="AlphaFoldDB" id="A0A419TAI2"/>
<dbReference type="NCBIfam" id="TIGR00487">
    <property type="entry name" value="IF-2"/>
    <property type="match status" value="1"/>
</dbReference>
<dbReference type="InterPro" id="IPR005225">
    <property type="entry name" value="Small_GTP-bd"/>
</dbReference>
<dbReference type="PROSITE" id="PS01176">
    <property type="entry name" value="IF2"/>
    <property type="match status" value="1"/>
</dbReference>
<dbReference type="Gene3D" id="3.40.50.300">
    <property type="entry name" value="P-loop containing nucleotide triphosphate hydrolases"/>
    <property type="match status" value="1"/>
</dbReference>
<dbReference type="RefSeq" id="WP_120166417.1">
    <property type="nucleotide sequence ID" value="NZ_MCIB01000001.1"/>
</dbReference>
<dbReference type="InterPro" id="IPR023115">
    <property type="entry name" value="TIF_IF2_dom3"/>
</dbReference>
<evidence type="ECO:0000256" key="4">
    <source>
        <dbReference type="ARBA" id="ARBA00022490"/>
    </source>
</evidence>
<dbReference type="InterPro" id="IPR000795">
    <property type="entry name" value="T_Tr_GTP-bd_dom"/>
</dbReference>
<evidence type="ECO:0000256" key="9">
    <source>
        <dbReference type="ARBA" id="ARBA00025162"/>
    </source>
</evidence>
<dbReference type="InterPro" id="IPR036925">
    <property type="entry name" value="TIF_IF2_dom3_sf"/>
</dbReference>
<dbReference type="InterPro" id="IPR044145">
    <property type="entry name" value="IF2_II"/>
</dbReference>
<sequence>MSKKRVYQLAKELGITSKELMSKLRELDINVESHMNTLEEDEAELLKELFKEEENNKNNHQKQNKSKSNNNNKNKSKNDENKKDKNESKKENSNKEENKIIEIEEKIVVKELAEKINVNPNEVITKLIGLGVMANINQEIDFDTASIIAEEFNYEVKAAEIEEDNEDEGLDFEDKPEDLAPRAPIVTVMGHVDHGKTSLLDAIRKTNLTEKEAGGITQHIGASVVNVNDKKIVFLDTPGHEAFTAMRARGAQVTDIAILVVAADDGVMPQTVEAINHAKAADVPIIVAVNKIDKPNANPERVKQELTEHGLVPEEWGGDTIFVPISALKKQGIDELLEMIILVSEMQELKANPDRKAKGTIIEAQLDKGRGAVATVIVQKGTLKVGDAVVAGTSYGRIRAMIDDKGKRVKKVGPSTPVEILGLSEVPDAGEILYAVDDDKKARTIAENRQEKLRREQLKAKQKITLDDLFDQIQKGEVKDLNVIIKADVRGSIEAVKQAIEKLSNEEVKVNTIHGGVGAITESDVMLASASNAIIVGFNVRPTSPARDLGKREKVDIRTYRIIYNAIEDIEAAIKGMLEPEYKEVVLGRAEVRATFKIPNVGVVAGIYVQEGKITRNSKVRLLRDNVVIHEGEISSLKRFKDDVREIMTGYEGGLGIENYNDIKEGDIIEAYIMEEVKK</sequence>
<feature type="compositionally biased region" description="Basic and acidic residues" evidence="13">
    <location>
        <begin position="44"/>
        <end position="57"/>
    </location>
</feature>
<evidence type="ECO:0000256" key="11">
    <source>
        <dbReference type="RuleBase" id="RU000644"/>
    </source>
</evidence>
<dbReference type="InterPro" id="IPR004161">
    <property type="entry name" value="EFTu-like_2"/>
</dbReference>
<dbReference type="FunFam" id="3.40.50.10050:FF:000001">
    <property type="entry name" value="Translation initiation factor IF-2"/>
    <property type="match status" value="1"/>
</dbReference>
<dbReference type="HAMAP" id="MF_00100_B">
    <property type="entry name" value="IF_2_B"/>
    <property type="match status" value="1"/>
</dbReference>
<keyword evidence="7 10" id="KW-0648">Protein biosynthesis</keyword>
<feature type="compositionally biased region" description="Basic and acidic residues" evidence="13">
    <location>
        <begin position="76"/>
        <end position="95"/>
    </location>
</feature>
<dbReference type="OrthoDB" id="9811804at2"/>
<dbReference type="SUPFAM" id="SSF50447">
    <property type="entry name" value="Translation proteins"/>
    <property type="match status" value="2"/>
</dbReference>
<dbReference type="InterPro" id="IPR000178">
    <property type="entry name" value="TF_IF2_bacterial-like"/>
</dbReference>
<keyword evidence="8 10" id="KW-0342">GTP-binding</keyword>
<dbReference type="PROSITE" id="PS51722">
    <property type="entry name" value="G_TR_2"/>
    <property type="match status" value="1"/>
</dbReference>
<dbReference type="CDD" id="cd03702">
    <property type="entry name" value="IF2_mtIF2_II"/>
    <property type="match status" value="1"/>
</dbReference>
<evidence type="ECO:0000256" key="3">
    <source>
        <dbReference type="ARBA" id="ARBA00020675"/>
    </source>
</evidence>
<feature type="region of interest" description="Disordered" evidence="13">
    <location>
        <begin position="42"/>
        <end position="95"/>
    </location>
</feature>
<dbReference type="NCBIfam" id="TIGR00231">
    <property type="entry name" value="small_GTP"/>
    <property type="match status" value="1"/>
</dbReference>
<evidence type="ECO:0000256" key="8">
    <source>
        <dbReference type="ARBA" id="ARBA00023134"/>
    </source>
</evidence>
<dbReference type="GO" id="GO:0005829">
    <property type="term" value="C:cytosol"/>
    <property type="evidence" value="ECO:0007669"/>
    <property type="project" value="TreeGrafter"/>
</dbReference>
<dbReference type="PANTHER" id="PTHR43381:SF5">
    <property type="entry name" value="TR-TYPE G DOMAIN-CONTAINING PROTEIN"/>
    <property type="match status" value="1"/>
</dbReference>
<dbReference type="FunFam" id="2.40.30.10:FF:000008">
    <property type="entry name" value="Translation initiation factor IF-2"/>
    <property type="match status" value="1"/>
</dbReference>
<feature type="binding site" evidence="10">
    <location>
        <begin position="190"/>
        <end position="197"/>
    </location>
    <ligand>
        <name>GTP</name>
        <dbReference type="ChEBI" id="CHEBI:37565"/>
    </ligand>
</feature>
<dbReference type="Pfam" id="PF04760">
    <property type="entry name" value="IF2_N"/>
    <property type="match status" value="2"/>
</dbReference>
<comment type="subcellular location">
    <subcellularLocation>
        <location evidence="1 10 12">Cytoplasm</location>
    </subcellularLocation>
</comment>
<feature type="domain" description="Tr-type G" evidence="14">
    <location>
        <begin position="181"/>
        <end position="350"/>
    </location>
</feature>
<evidence type="ECO:0000256" key="12">
    <source>
        <dbReference type="RuleBase" id="RU000645"/>
    </source>
</evidence>
<dbReference type="GO" id="GO:0005525">
    <property type="term" value="F:GTP binding"/>
    <property type="evidence" value="ECO:0007669"/>
    <property type="project" value="UniProtKB-KW"/>
</dbReference>
<evidence type="ECO:0000259" key="14">
    <source>
        <dbReference type="PROSITE" id="PS51722"/>
    </source>
</evidence>
<name>A0A419TAI2_9FIRM</name>
<proteinExistence type="inferred from homology"/>
<keyword evidence="4 10" id="KW-0963">Cytoplasm</keyword>
<dbReference type="Pfam" id="PF22042">
    <property type="entry name" value="EF-G_D2"/>
    <property type="match status" value="1"/>
</dbReference>
<keyword evidence="6 10" id="KW-0547">Nucleotide-binding</keyword>
<dbReference type="SUPFAM" id="SSF52540">
    <property type="entry name" value="P-loop containing nucleoside triphosphate hydrolases"/>
    <property type="match status" value="1"/>
</dbReference>
<feature type="binding site" evidence="10">
    <location>
        <begin position="290"/>
        <end position="293"/>
    </location>
    <ligand>
        <name>GTP</name>
        <dbReference type="ChEBI" id="CHEBI:37565"/>
    </ligand>
</feature>
<evidence type="ECO:0000256" key="7">
    <source>
        <dbReference type="ARBA" id="ARBA00022917"/>
    </source>
</evidence>
<accession>A0A419TAI2</accession>
<dbReference type="PANTHER" id="PTHR43381">
    <property type="entry name" value="TRANSLATION INITIATION FACTOR IF-2-RELATED"/>
    <property type="match status" value="1"/>
</dbReference>
<dbReference type="CDD" id="cd03692">
    <property type="entry name" value="mtIF2_IVc"/>
    <property type="match status" value="1"/>
</dbReference>
<dbReference type="GO" id="GO:0003924">
    <property type="term" value="F:GTPase activity"/>
    <property type="evidence" value="ECO:0007669"/>
    <property type="project" value="UniProtKB-UniRule"/>
</dbReference>
<reference evidence="15 16" key="1">
    <citation type="submission" date="2016-08" db="EMBL/GenBank/DDBJ databases">
        <title>Novel Firmicutes and Novel Genomes.</title>
        <authorList>
            <person name="Poppleton D.I."/>
            <person name="Gribaldo S."/>
        </authorList>
    </citation>
    <scope>NUCLEOTIDE SEQUENCE [LARGE SCALE GENOMIC DNA]</scope>
    <source>
        <strain evidence="15 16">CTT3</strain>
    </source>
</reference>
<comment type="function">
    <text evidence="9 10 11">One of the essential components for the initiation of protein synthesis. Protects formylmethionyl-tRNA from spontaneous hydrolysis and promotes its binding to the 30S ribosomal subunits. Also involved in the hydrolysis of GTP during the formation of the 70S ribosomal complex.</text>
</comment>
<feature type="region of interest" description="G-domain" evidence="10">
    <location>
        <begin position="184"/>
        <end position="332"/>
    </location>
</feature>
<dbReference type="GO" id="GO:0003743">
    <property type="term" value="F:translation initiation factor activity"/>
    <property type="evidence" value="ECO:0007669"/>
    <property type="project" value="UniProtKB-UniRule"/>
</dbReference>
<dbReference type="Pfam" id="PF00009">
    <property type="entry name" value="GTP_EFTU"/>
    <property type="match status" value="1"/>
</dbReference>
<gene>
    <name evidence="10" type="primary">infB</name>
    <name evidence="15" type="ORF">BET03_01205</name>
</gene>
<dbReference type="Gene3D" id="1.10.10.2480">
    <property type="match status" value="1"/>
</dbReference>
<protein>
    <recommendedName>
        <fullName evidence="3 10">Translation initiation factor IF-2</fullName>
    </recommendedName>
</protein>
<evidence type="ECO:0000313" key="15">
    <source>
        <dbReference type="EMBL" id="RKD34478.1"/>
    </source>
</evidence>
<dbReference type="InterPro" id="IPR053905">
    <property type="entry name" value="EF-G-like_DII"/>
</dbReference>
<dbReference type="Gene3D" id="2.40.30.10">
    <property type="entry name" value="Translation factors"/>
    <property type="match status" value="2"/>
</dbReference>
<dbReference type="FunFam" id="2.40.30.10:FF:000007">
    <property type="entry name" value="Translation initiation factor IF-2"/>
    <property type="match status" value="1"/>
</dbReference>
<dbReference type="EMBL" id="MCIB01000001">
    <property type="protein sequence ID" value="RKD34478.1"/>
    <property type="molecule type" value="Genomic_DNA"/>
</dbReference>
<dbReference type="Pfam" id="PF03144">
    <property type="entry name" value="GTP_EFTU_D2"/>
    <property type="match status" value="1"/>
</dbReference>
<evidence type="ECO:0000256" key="2">
    <source>
        <dbReference type="ARBA" id="ARBA00007733"/>
    </source>
</evidence>
<keyword evidence="16" id="KW-1185">Reference proteome</keyword>
<evidence type="ECO:0000256" key="13">
    <source>
        <dbReference type="SAM" id="MobiDB-lite"/>
    </source>
</evidence>
<dbReference type="InterPro" id="IPR006847">
    <property type="entry name" value="IF2_N"/>
</dbReference>
<dbReference type="Gene3D" id="3.40.50.10050">
    <property type="entry name" value="Translation initiation factor IF- 2, domain 3"/>
    <property type="match status" value="1"/>
</dbReference>
<comment type="caution">
    <text evidence="15">The sequence shown here is derived from an EMBL/GenBank/DDBJ whole genome shotgun (WGS) entry which is preliminary data.</text>
</comment>
<evidence type="ECO:0000256" key="5">
    <source>
        <dbReference type="ARBA" id="ARBA00022540"/>
    </source>
</evidence>
<dbReference type="InterPro" id="IPR027417">
    <property type="entry name" value="P-loop_NTPase"/>
</dbReference>
<evidence type="ECO:0000313" key="16">
    <source>
        <dbReference type="Proteomes" id="UP000284177"/>
    </source>
</evidence>
<keyword evidence="5 10" id="KW-0396">Initiation factor</keyword>
<dbReference type="Proteomes" id="UP000284177">
    <property type="component" value="Unassembled WGS sequence"/>
</dbReference>
<evidence type="ECO:0000256" key="6">
    <source>
        <dbReference type="ARBA" id="ARBA00022741"/>
    </source>
</evidence>
<organism evidence="15 16">
    <name type="scientific">Thermohalobacter berrensis</name>
    <dbReference type="NCBI Taxonomy" id="99594"/>
    <lineage>
        <taxon>Bacteria</taxon>
        <taxon>Bacillati</taxon>
        <taxon>Bacillota</taxon>
        <taxon>Tissierellia</taxon>
        <taxon>Tissierellales</taxon>
        <taxon>Thermohalobacteraceae</taxon>
        <taxon>Thermohalobacter</taxon>
    </lineage>
</organism>
<dbReference type="Pfam" id="PF11987">
    <property type="entry name" value="IF-2"/>
    <property type="match status" value="1"/>
</dbReference>
<feature type="binding site" evidence="10">
    <location>
        <begin position="236"/>
        <end position="240"/>
    </location>
    <ligand>
        <name>GTP</name>
        <dbReference type="ChEBI" id="CHEBI:37565"/>
    </ligand>
</feature>
<dbReference type="FunFam" id="3.40.50.300:FF:000019">
    <property type="entry name" value="Translation initiation factor IF-2"/>
    <property type="match status" value="1"/>
</dbReference>
<evidence type="ECO:0000256" key="10">
    <source>
        <dbReference type="HAMAP-Rule" id="MF_00100"/>
    </source>
</evidence>